<feature type="region of interest" description="Disordered" evidence="5">
    <location>
        <begin position="125"/>
        <end position="165"/>
    </location>
</feature>
<dbReference type="PANTHER" id="PTHR46910:SF3">
    <property type="entry name" value="HALOTOLERANCE PROTEIN 9-RELATED"/>
    <property type="match status" value="1"/>
</dbReference>
<dbReference type="Gene3D" id="4.10.240.10">
    <property type="entry name" value="Zn(2)-C6 fungal-type DNA-binding domain"/>
    <property type="match status" value="1"/>
</dbReference>
<dbReference type="InterPro" id="IPR001138">
    <property type="entry name" value="Zn2Cys6_DnaBD"/>
</dbReference>
<dbReference type="CDD" id="cd00067">
    <property type="entry name" value="GAL4"/>
    <property type="match status" value="1"/>
</dbReference>
<feature type="domain" description="Zn(2)-C6 fungal-type" evidence="6">
    <location>
        <begin position="49"/>
        <end position="78"/>
    </location>
</feature>
<reference evidence="7" key="1">
    <citation type="submission" date="2017-08" db="EMBL/GenBank/DDBJ databases">
        <authorList>
            <person name="Cuomo C."/>
            <person name="Billmyre B."/>
            <person name="Heitman J."/>
        </authorList>
    </citation>
    <scope>NUCLEOTIDE SEQUENCE</scope>
    <source>
        <strain evidence="7">CBS 12478</strain>
    </source>
</reference>
<dbReference type="GO" id="GO:0003677">
    <property type="term" value="F:DNA binding"/>
    <property type="evidence" value="ECO:0007669"/>
    <property type="project" value="UniProtKB-KW"/>
</dbReference>
<dbReference type="PANTHER" id="PTHR46910">
    <property type="entry name" value="TRANSCRIPTION FACTOR PDR1"/>
    <property type="match status" value="1"/>
</dbReference>
<feature type="region of interest" description="Disordered" evidence="5">
    <location>
        <begin position="223"/>
        <end position="244"/>
    </location>
</feature>
<gene>
    <name evidence="7" type="ORF">CI109_106212</name>
</gene>
<dbReference type="InterPro" id="IPR050987">
    <property type="entry name" value="AtrR-like"/>
</dbReference>
<keyword evidence="4" id="KW-0539">Nucleus</keyword>
<evidence type="ECO:0000256" key="5">
    <source>
        <dbReference type="SAM" id="MobiDB-lite"/>
    </source>
</evidence>
<evidence type="ECO:0000256" key="1">
    <source>
        <dbReference type="ARBA" id="ARBA00004123"/>
    </source>
</evidence>
<accession>A0AAJ8MY41</accession>
<dbReference type="InterPro" id="IPR036864">
    <property type="entry name" value="Zn2-C6_fun-type_DNA-bd_sf"/>
</dbReference>
<keyword evidence="8" id="KW-1185">Reference proteome</keyword>
<dbReference type="EMBL" id="CP144061">
    <property type="protein sequence ID" value="WWD21725.1"/>
    <property type="molecule type" value="Genomic_DNA"/>
</dbReference>
<proteinExistence type="predicted"/>
<dbReference type="RefSeq" id="XP_031860772.2">
    <property type="nucleotide sequence ID" value="XM_032004973.2"/>
</dbReference>
<evidence type="ECO:0000256" key="4">
    <source>
        <dbReference type="ARBA" id="ARBA00023242"/>
    </source>
</evidence>
<name>A0AAJ8MY41_9TREE</name>
<dbReference type="SMART" id="SM00066">
    <property type="entry name" value="GAL4"/>
    <property type="match status" value="1"/>
</dbReference>
<reference evidence="7" key="2">
    <citation type="submission" date="2024-01" db="EMBL/GenBank/DDBJ databases">
        <title>Comparative genomics of Cryptococcus and Kwoniella reveals pathogenesis evolution and contrasting modes of karyotype evolution via chromosome fusion or intercentromeric recombination.</title>
        <authorList>
            <person name="Coelho M.A."/>
            <person name="David-Palma M."/>
            <person name="Shea T."/>
            <person name="Bowers K."/>
            <person name="McGinley-Smith S."/>
            <person name="Mohammad A.W."/>
            <person name="Gnirke A."/>
            <person name="Yurkov A.M."/>
            <person name="Nowrousian M."/>
            <person name="Sun S."/>
            <person name="Cuomo C.A."/>
            <person name="Heitman J."/>
        </authorList>
    </citation>
    <scope>NUCLEOTIDE SEQUENCE</scope>
    <source>
        <strain evidence="7">CBS 12478</strain>
    </source>
</reference>
<sequence length="389" mass="42221">MNITMSTPSVLIHQPSQGLATFDGFGGSSTFPMGEGSTSPGRRQRISMACQYCRHRKIRCCGGAPCRNCTRAKRDCEYAPVPEEVNKATREKKAIAKAARSNHYIPPATTSSPYFLDQPTFEVPYVSGPTHLRPSSQPQPHSHPGHRRSVSMPNNGVGPWVTPPPAPSLHSPPMFESPQWMYSSWNSGVQYPGPNGEQPPPAFPSVLEHTPMHHAYLSGQMSAVSLNSPSGDSVPPSTTRASSADTDLHFHGHPQTQWSTPNLPTPTYLRPPVPLTPITTKSGHYTHSSPATPGSVIFQSPFPTPPLFQYPLAGAQPIPPAPLYYSPSPLAQSDSNSPTLAPAMELPAKEQLIGLGIGMSDSHLEYYQTPTPTYSHEEYFSTPLPVPQY</sequence>
<dbReference type="PROSITE" id="PS00463">
    <property type="entry name" value="ZN2_CY6_FUNGAL_1"/>
    <property type="match status" value="1"/>
</dbReference>
<feature type="compositionally biased region" description="Low complexity" evidence="5">
    <location>
        <begin position="131"/>
        <end position="142"/>
    </location>
</feature>
<dbReference type="Proteomes" id="UP000322225">
    <property type="component" value="Chromosome 11"/>
</dbReference>
<dbReference type="GO" id="GO:0005634">
    <property type="term" value="C:nucleus"/>
    <property type="evidence" value="ECO:0007669"/>
    <property type="project" value="UniProtKB-SubCell"/>
</dbReference>
<dbReference type="PROSITE" id="PS50048">
    <property type="entry name" value="ZN2_CY6_FUNGAL_2"/>
    <property type="match status" value="1"/>
</dbReference>
<evidence type="ECO:0000313" key="8">
    <source>
        <dbReference type="Proteomes" id="UP000322225"/>
    </source>
</evidence>
<dbReference type="GeneID" id="43589114"/>
<keyword evidence="2" id="KW-0479">Metal-binding</keyword>
<dbReference type="GO" id="GO:0000981">
    <property type="term" value="F:DNA-binding transcription factor activity, RNA polymerase II-specific"/>
    <property type="evidence" value="ECO:0007669"/>
    <property type="project" value="InterPro"/>
</dbReference>
<comment type="subcellular location">
    <subcellularLocation>
        <location evidence="1">Nucleus</location>
    </subcellularLocation>
</comment>
<dbReference type="AlphaFoldDB" id="A0AAJ8MY41"/>
<evidence type="ECO:0000259" key="6">
    <source>
        <dbReference type="PROSITE" id="PS50048"/>
    </source>
</evidence>
<keyword evidence="3" id="KW-0238">DNA-binding</keyword>
<dbReference type="KEGG" id="ksn:43589114"/>
<protein>
    <recommendedName>
        <fullName evidence="6">Zn(2)-C6 fungal-type domain-containing protein</fullName>
    </recommendedName>
</protein>
<dbReference type="SUPFAM" id="SSF57701">
    <property type="entry name" value="Zn2/Cys6 DNA-binding domain"/>
    <property type="match status" value="1"/>
</dbReference>
<dbReference type="Pfam" id="PF00172">
    <property type="entry name" value="Zn_clus"/>
    <property type="match status" value="1"/>
</dbReference>
<evidence type="ECO:0000256" key="3">
    <source>
        <dbReference type="ARBA" id="ARBA00023125"/>
    </source>
</evidence>
<evidence type="ECO:0000256" key="2">
    <source>
        <dbReference type="ARBA" id="ARBA00022723"/>
    </source>
</evidence>
<organism evidence="7 8">
    <name type="scientific">Kwoniella shandongensis</name>
    <dbReference type="NCBI Taxonomy" id="1734106"/>
    <lineage>
        <taxon>Eukaryota</taxon>
        <taxon>Fungi</taxon>
        <taxon>Dikarya</taxon>
        <taxon>Basidiomycota</taxon>
        <taxon>Agaricomycotina</taxon>
        <taxon>Tremellomycetes</taxon>
        <taxon>Tremellales</taxon>
        <taxon>Cryptococcaceae</taxon>
        <taxon>Kwoniella</taxon>
    </lineage>
</organism>
<dbReference type="GO" id="GO:0008270">
    <property type="term" value="F:zinc ion binding"/>
    <property type="evidence" value="ECO:0007669"/>
    <property type="project" value="InterPro"/>
</dbReference>
<evidence type="ECO:0000313" key="7">
    <source>
        <dbReference type="EMBL" id="WWD21725.1"/>
    </source>
</evidence>